<sequence length="288" mass="31356">MAATRLLKMSKPLGLGFSQEVISNSSMVYSRPRTVLCVSKAGLSSENPPGGGERKPVAVKAAGCALTSEPKTDNKVVDLALLLPYVSDVVSPWLKFLTKQRPWGLHIQMFIEKVIIDCRFFTLLATAGSLIGSVLCFVEGCFLILESYFQYFHAISQLSEQGHHVMLLLIEAIDMFLVGTALLVFGMALHVMFVGSKGKGSNHPDSSLSRKFDFQKLQSWMGMESVMQAKSKIGHAVIMILQVEVLEKCKSIPMSNGLDLACFAGVVFLSSASIFILSKIAVARAETS</sequence>
<keyword evidence="1" id="KW-0472">Membrane</keyword>
<dbReference type="InterPro" id="IPR005134">
    <property type="entry name" value="UPF0114"/>
</dbReference>
<keyword evidence="3" id="KW-1185">Reference proteome</keyword>
<dbReference type="Proteomes" id="UP001634393">
    <property type="component" value="Unassembled WGS sequence"/>
</dbReference>
<protein>
    <submittedName>
        <fullName evidence="2">Uncharacterized protein</fullName>
    </submittedName>
</protein>
<evidence type="ECO:0000313" key="2">
    <source>
        <dbReference type="EMBL" id="KAL3840348.1"/>
    </source>
</evidence>
<evidence type="ECO:0000313" key="3">
    <source>
        <dbReference type="Proteomes" id="UP001634393"/>
    </source>
</evidence>
<gene>
    <name evidence="2" type="ORF">ACJIZ3_024939</name>
</gene>
<feature type="transmembrane region" description="Helical" evidence="1">
    <location>
        <begin position="260"/>
        <end position="282"/>
    </location>
</feature>
<keyword evidence="1" id="KW-1133">Transmembrane helix</keyword>
<evidence type="ECO:0000256" key="1">
    <source>
        <dbReference type="SAM" id="Phobius"/>
    </source>
</evidence>
<feature type="transmembrane region" description="Helical" evidence="1">
    <location>
        <begin position="165"/>
        <end position="189"/>
    </location>
</feature>
<name>A0ABD3TWK4_9LAMI</name>
<organism evidence="2 3">
    <name type="scientific">Penstemon smallii</name>
    <dbReference type="NCBI Taxonomy" id="265156"/>
    <lineage>
        <taxon>Eukaryota</taxon>
        <taxon>Viridiplantae</taxon>
        <taxon>Streptophyta</taxon>
        <taxon>Embryophyta</taxon>
        <taxon>Tracheophyta</taxon>
        <taxon>Spermatophyta</taxon>
        <taxon>Magnoliopsida</taxon>
        <taxon>eudicotyledons</taxon>
        <taxon>Gunneridae</taxon>
        <taxon>Pentapetalae</taxon>
        <taxon>asterids</taxon>
        <taxon>lamiids</taxon>
        <taxon>Lamiales</taxon>
        <taxon>Plantaginaceae</taxon>
        <taxon>Cheloneae</taxon>
        <taxon>Penstemon</taxon>
    </lineage>
</organism>
<dbReference type="EMBL" id="JBJXBP010000003">
    <property type="protein sequence ID" value="KAL3840348.1"/>
    <property type="molecule type" value="Genomic_DNA"/>
</dbReference>
<dbReference type="PANTHER" id="PTHR31721:SF3">
    <property type="entry name" value="EXPRESSED PROTEIN"/>
    <property type="match status" value="1"/>
</dbReference>
<dbReference type="AlphaFoldDB" id="A0ABD3TWK4"/>
<proteinExistence type="predicted"/>
<keyword evidence="1" id="KW-0812">Transmembrane</keyword>
<dbReference type="Pfam" id="PF03350">
    <property type="entry name" value="UPF0114"/>
    <property type="match status" value="1"/>
</dbReference>
<comment type="caution">
    <text evidence="2">The sequence shown here is derived from an EMBL/GenBank/DDBJ whole genome shotgun (WGS) entry which is preliminary data.</text>
</comment>
<reference evidence="2 3" key="1">
    <citation type="submission" date="2024-12" db="EMBL/GenBank/DDBJ databases">
        <title>The unique morphological basis and parallel evolutionary history of personate flowers in Penstemon.</title>
        <authorList>
            <person name="Depatie T.H."/>
            <person name="Wessinger C.A."/>
        </authorList>
    </citation>
    <scope>NUCLEOTIDE SEQUENCE [LARGE SCALE GENOMIC DNA]</scope>
    <source>
        <strain evidence="2">WTNN_2</strain>
        <tissue evidence="2">Leaf</tissue>
    </source>
</reference>
<feature type="transmembrane region" description="Helical" evidence="1">
    <location>
        <begin position="120"/>
        <end position="145"/>
    </location>
</feature>
<dbReference type="PANTHER" id="PTHR31721">
    <property type="entry name" value="OS06G0710300 PROTEIN"/>
    <property type="match status" value="1"/>
</dbReference>
<accession>A0ABD3TWK4</accession>